<dbReference type="InterPro" id="IPR018060">
    <property type="entry name" value="HTH_AraC"/>
</dbReference>
<keyword evidence="2" id="KW-0238">DNA-binding</keyword>
<dbReference type="EMBL" id="JAUJEA010000001">
    <property type="protein sequence ID" value="MDN5200106.1"/>
    <property type="molecule type" value="Genomic_DNA"/>
</dbReference>
<comment type="caution">
    <text evidence="5">The sequence shown here is derived from an EMBL/GenBank/DDBJ whole genome shotgun (WGS) entry which is preliminary data.</text>
</comment>
<evidence type="ECO:0000259" key="4">
    <source>
        <dbReference type="PROSITE" id="PS01124"/>
    </source>
</evidence>
<dbReference type="InterPro" id="IPR014710">
    <property type="entry name" value="RmlC-like_jellyroll"/>
</dbReference>
<dbReference type="InterPro" id="IPR050204">
    <property type="entry name" value="AraC_XylS_family_regulators"/>
</dbReference>
<evidence type="ECO:0000313" key="5">
    <source>
        <dbReference type="EMBL" id="MDN5200106.1"/>
    </source>
</evidence>
<dbReference type="SMART" id="SM00342">
    <property type="entry name" value="HTH_ARAC"/>
    <property type="match status" value="1"/>
</dbReference>
<dbReference type="InterPro" id="IPR009057">
    <property type="entry name" value="Homeodomain-like_sf"/>
</dbReference>
<feature type="domain" description="HTH araC/xylS-type" evidence="4">
    <location>
        <begin position="155"/>
        <end position="252"/>
    </location>
</feature>
<dbReference type="InterPro" id="IPR011051">
    <property type="entry name" value="RmlC_Cupin_sf"/>
</dbReference>
<keyword evidence="3" id="KW-0804">Transcription</keyword>
<evidence type="ECO:0000256" key="1">
    <source>
        <dbReference type="ARBA" id="ARBA00023015"/>
    </source>
</evidence>
<dbReference type="PRINTS" id="PR00032">
    <property type="entry name" value="HTHARAC"/>
</dbReference>
<dbReference type="Proteomes" id="UP001172082">
    <property type="component" value="Unassembled WGS sequence"/>
</dbReference>
<dbReference type="PANTHER" id="PTHR46796">
    <property type="entry name" value="HTH-TYPE TRANSCRIPTIONAL ACTIVATOR RHAS-RELATED"/>
    <property type="match status" value="1"/>
</dbReference>
<keyword evidence="1" id="KW-0805">Transcription regulation</keyword>
<dbReference type="PANTHER" id="PTHR46796:SF13">
    <property type="entry name" value="HTH-TYPE TRANSCRIPTIONAL ACTIVATOR RHAS"/>
    <property type="match status" value="1"/>
</dbReference>
<dbReference type="Pfam" id="PF12833">
    <property type="entry name" value="HTH_18"/>
    <property type="match status" value="1"/>
</dbReference>
<dbReference type="RefSeq" id="WP_346750133.1">
    <property type="nucleotide sequence ID" value="NZ_JAUJEA010000001.1"/>
</dbReference>
<dbReference type="SUPFAM" id="SSF51182">
    <property type="entry name" value="RmlC-like cupins"/>
    <property type="match status" value="1"/>
</dbReference>
<accession>A0ABT8KHA8</accession>
<sequence>MVEKNLIHNRIVKTDGMGIFIGKFSDNVLHQHYALQVTIALEGEFVASLKGKEYSSQAVAIQPNVAHSIRCREGAVMLLLINPASLIGHFISRHLMTSNFQEFKNHWTNSLRQLGSDFLYEKIKIQEFQTNYQKLADVFMQFCTDSSHQPDDRILKGMKYLREHSEEIVPLEEIAQKTYLSKSRFLHLFKQETGVTYRRMQLWIKLMHAFDLVPGMNSLTELAYACGFSDSAHFSRTFKETFGLVPSALFNNSQFIQA</sequence>
<dbReference type="PROSITE" id="PS01124">
    <property type="entry name" value="HTH_ARAC_FAMILY_2"/>
    <property type="match status" value="1"/>
</dbReference>
<evidence type="ECO:0000256" key="3">
    <source>
        <dbReference type="ARBA" id="ARBA00023163"/>
    </source>
</evidence>
<evidence type="ECO:0000256" key="2">
    <source>
        <dbReference type="ARBA" id="ARBA00023125"/>
    </source>
</evidence>
<dbReference type="InterPro" id="IPR020449">
    <property type="entry name" value="Tscrpt_reg_AraC-type_HTH"/>
</dbReference>
<evidence type="ECO:0000313" key="6">
    <source>
        <dbReference type="Proteomes" id="UP001172082"/>
    </source>
</evidence>
<gene>
    <name evidence="5" type="ORF">QQ008_02005</name>
</gene>
<reference evidence="5" key="1">
    <citation type="submission" date="2023-06" db="EMBL/GenBank/DDBJ databases">
        <title>Genomic of Parafulvivirga corallium.</title>
        <authorList>
            <person name="Wang G."/>
        </authorList>
    </citation>
    <scope>NUCLEOTIDE SEQUENCE</scope>
    <source>
        <strain evidence="5">BMA10</strain>
    </source>
</reference>
<name>A0ABT8KHA8_9BACT</name>
<dbReference type="SUPFAM" id="SSF46689">
    <property type="entry name" value="Homeodomain-like"/>
    <property type="match status" value="2"/>
</dbReference>
<protein>
    <submittedName>
        <fullName evidence="5">AraC family transcriptional regulator</fullName>
    </submittedName>
</protein>
<dbReference type="Gene3D" id="1.10.10.60">
    <property type="entry name" value="Homeodomain-like"/>
    <property type="match status" value="2"/>
</dbReference>
<organism evidence="5 6">
    <name type="scientific">Splendidivirga corallicola</name>
    <dbReference type="NCBI Taxonomy" id="3051826"/>
    <lineage>
        <taxon>Bacteria</taxon>
        <taxon>Pseudomonadati</taxon>
        <taxon>Bacteroidota</taxon>
        <taxon>Cytophagia</taxon>
        <taxon>Cytophagales</taxon>
        <taxon>Splendidivirgaceae</taxon>
        <taxon>Splendidivirga</taxon>
    </lineage>
</organism>
<dbReference type="Gene3D" id="2.60.120.10">
    <property type="entry name" value="Jelly Rolls"/>
    <property type="match status" value="1"/>
</dbReference>
<proteinExistence type="predicted"/>
<keyword evidence="6" id="KW-1185">Reference proteome</keyword>